<feature type="domain" description="Protein kinase" evidence="9">
    <location>
        <begin position="583"/>
        <end position="844"/>
    </location>
</feature>
<dbReference type="PROSITE" id="PS00108">
    <property type="entry name" value="PROTEIN_KINASE_ST"/>
    <property type="match status" value="1"/>
</dbReference>
<keyword evidence="4 7" id="KW-0547">Nucleotide-binding</keyword>
<dbReference type="FunFam" id="1.10.510.10:FF:000021">
    <property type="entry name" value="Serine/threonine protein kinase"/>
    <property type="match status" value="1"/>
</dbReference>
<evidence type="ECO:0000256" key="1">
    <source>
        <dbReference type="ARBA" id="ARBA00012513"/>
    </source>
</evidence>
<evidence type="ECO:0000313" key="11">
    <source>
        <dbReference type="Proteomes" id="UP000029273"/>
    </source>
</evidence>
<proteinExistence type="predicted"/>
<evidence type="ECO:0000256" key="2">
    <source>
        <dbReference type="ARBA" id="ARBA00022527"/>
    </source>
</evidence>
<accession>A0A1A6C6X9</accession>
<dbReference type="EC" id="2.7.11.1" evidence="1"/>
<dbReference type="PROSITE" id="PS50011">
    <property type="entry name" value="PROTEIN_KINASE_DOM"/>
    <property type="match status" value="1"/>
</dbReference>
<dbReference type="Pfam" id="PF05226">
    <property type="entry name" value="CHASE2"/>
    <property type="match status" value="1"/>
</dbReference>
<dbReference type="PANTHER" id="PTHR43289:SF6">
    <property type="entry name" value="SERINE_THREONINE-PROTEIN KINASE NEKL-3"/>
    <property type="match status" value="1"/>
</dbReference>
<dbReference type="CDD" id="cd14014">
    <property type="entry name" value="STKc_PknB_like"/>
    <property type="match status" value="1"/>
</dbReference>
<evidence type="ECO:0000256" key="5">
    <source>
        <dbReference type="ARBA" id="ARBA00022777"/>
    </source>
</evidence>
<dbReference type="InterPro" id="IPR011009">
    <property type="entry name" value="Kinase-like_dom_sf"/>
</dbReference>
<keyword evidence="6 7" id="KW-0067">ATP-binding</keyword>
<gene>
    <name evidence="10" type="ORF">Thpro_020032</name>
</gene>
<keyword evidence="2" id="KW-0723">Serine/threonine-protein kinase</keyword>
<dbReference type="PANTHER" id="PTHR43289">
    <property type="entry name" value="MITOGEN-ACTIVATED PROTEIN KINASE KINASE KINASE 20-RELATED"/>
    <property type="match status" value="1"/>
</dbReference>
<evidence type="ECO:0000259" key="9">
    <source>
        <dbReference type="PROSITE" id="PS50011"/>
    </source>
</evidence>
<dbReference type="RefSeq" id="WP_161489907.1">
    <property type="nucleotide sequence ID" value="NZ_JQSG02000001.1"/>
</dbReference>
<evidence type="ECO:0000256" key="4">
    <source>
        <dbReference type="ARBA" id="ARBA00022741"/>
    </source>
</evidence>
<dbReference type="EMBL" id="JQSG02000001">
    <property type="protein sequence ID" value="OBS10316.1"/>
    <property type="molecule type" value="Genomic_DNA"/>
</dbReference>
<dbReference type="InterPro" id="IPR000719">
    <property type="entry name" value="Prot_kinase_dom"/>
</dbReference>
<evidence type="ECO:0000313" key="10">
    <source>
        <dbReference type="EMBL" id="OBS10316.1"/>
    </source>
</evidence>
<dbReference type="Gene3D" id="3.30.200.20">
    <property type="entry name" value="Phosphorylase Kinase, domain 1"/>
    <property type="match status" value="1"/>
</dbReference>
<keyword evidence="8" id="KW-1133">Transmembrane helix</keyword>
<dbReference type="SMART" id="SM01080">
    <property type="entry name" value="CHASE2"/>
    <property type="match status" value="1"/>
</dbReference>
<dbReference type="Gene3D" id="1.10.510.10">
    <property type="entry name" value="Transferase(Phosphotransferase) domain 1"/>
    <property type="match status" value="1"/>
</dbReference>
<feature type="transmembrane region" description="Helical" evidence="8">
    <location>
        <begin position="431"/>
        <end position="450"/>
    </location>
</feature>
<evidence type="ECO:0000256" key="6">
    <source>
        <dbReference type="ARBA" id="ARBA00022840"/>
    </source>
</evidence>
<dbReference type="GO" id="GO:0004674">
    <property type="term" value="F:protein serine/threonine kinase activity"/>
    <property type="evidence" value="ECO:0007669"/>
    <property type="project" value="UniProtKB-KW"/>
</dbReference>
<dbReference type="SUPFAM" id="SSF56112">
    <property type="entry name" value="Protein kinase-like (PK-like)"/>
    <property type="match status" value="1"/>
</dbReference>
<feature type="transmembrane region" description="Helical" evidence="8">
    <location>
        <begin position="381"/>
        <end position="398"/>
    </location>
</feature>
<evidence type="ECO:0000256" key="3">
    <source>
        <dbReference type="ARBA" id="ARBA00022679"/>
    </source>
</evidence>
<dbReference type="PROSITE" id="PS00107">
    <property type="entry name" value="PROTEIN_KINASE_ATP"/>
    <property type="match status" value="1"/>
</dbReference>
<dbReference type="InterPro" id="IPR008271">
    <property type="entry name" value="Ser/Thr_kinase_AS"/>
</dbReference>
<reference evidence="10 11" key="1">
    <citation type="journal article" date="2014" name="Genome Announc.">
        <title>Draft Genome Sequence of the Iron-Oxidizing, Acidophilic, and Halotolerant 'Thiobacillus prosperus' Type Strain DSM 5130.</title>
        <authorList>
            <person name="Ossandon F.J."/>
            <person name="Cardenas J.P."/>
            <person name="Corbett M."/>
            <person name="Quatrini R."/>
            <person name="Holmes D.S."/>
            <person name="Watkin E."/>
        </authorList>
    </citation>
    <scope>NUCLEOTIDE SEQUENCE [LARGE SCALE GENOMIC DNA]</scope>
    <source>
        <strain evidence="10 11">DSM 5130</strain>
    </source>
</reference>
<dbReference type="SMART" id="SM00220">
    <property type="entry name" value="S_TKc"/>
    <property type="match status" value="1"/>
</dbReference>
<dbReference type="Proteomes" id="UP000029273">
    <property type="component" value="Unassembled WGS sequence"/>
</dbReference>
<sequence>MSKDWLWALAAIVVLGLLSGIGQFRGLDESLFNLFARLTPASPTPRIDLIAIDKRSLKSLGQWPWPRSTLARLLDIAATGNPKIMALTLPLDTPQVTPGLEALEHLSMRFKSEGLSEAPATLAHLGRRLPAPESERLARLGASLDRFSTQLRTTMNKLDQDRSLGLGLSQNHHVDLAYTYAPGVTQGAPETPLPAALTRNRLTASTLLKQASPPSAYTLDLPLNAFLTHALGAGALGGSAVGWGRFTGTPLAVSYYGQILPSLALLIAMQSLNLSTSDIRYLPEQGLKLGSLLIHADRSLRIHPRTYRGVGGSPAFKTYSFTDVLNGNVDPTVFRDKIVLIGPTDASADGLPGESRLELLADQISSILGQDAIYSPAWSRYPLMAGWILAAIYLVWLLPLLGNRLAGATAIALISALVAASFYPFYTYGIWYSPTGPALLLFAGFWLIMLKRRLYSGKGLLPGSNANLENMRVLGLAFQSQGQLDMAFDRFRHLPINEQTLELLYGLALDYERKRRFDKAHTVYEYIARHRRSYRDIRERMKRTQTLSEATLTPQPGSGDKIGNGGTLILRHSGVQKPMLGRYEVEKEIGRGAMSTVYEGRDPKIGRTVAIKTLPLSTEFQGEELEQVKARFYREAETAGQLSHPNIVTIYDAGEEDDVAYIAMEYLKGRNLTHFVGREDLLPVSVVLEIVAKCALALDYAHRHQVVHRDVKPANIVYNVDTGDVKLTDFGIARITDASKTRTGVIMGTPSYMSPEQLAGRKLDGRSDLFSLGITCFQLLTGAPPFHADTMATLMYKITNEAHPALNALRDDLAPCVSPIINKVLQKNPDKRFQTGRELANQLLRCARDIREQNL</sequence>
<dbReference type="AlphaFoldDB" id="A0A1A6C6X9"/>
<keyword evidence="5" id="KW-0418">Kinase</keyword>
<dbReference type="InterPro" id="IPR017441">
    <property type="entry name" value="Protein_kinase_ATP_BS"/>
</dbReference>
<dbReference type="GO" id="GO:0005524">
    <property type="term" value="F:ATP binding"/>
    <property type="evidence" value="ECO:0007669"/>
    <property type="project" value="UniProtKB-UniRule"/>
</dbReference>
<keyword evidence="11" id="KW-1185">Reference proteome</keyword>
<evidence type="ECO:0000256" key="8">
    <source>
        <dbReference type="SAM" id="Phobius"/>
    </source>
</evidence>
<dbReference type="Pfam" id="PF00069">
    <property type="entry name" value="Pkinase"/>
    <property type="match status" value="1"/>
</dbReference>
<feature type="binding site" evidence="7">
    <location>
        <position position="612"/>
    </location>
    <ligand>
        <name>ATP</name>
        <dbReference type="ChEBI" id="CHEBI:30616"/>
    </ligand>
</feature>
<dbReference type="InterPro" id="IPR007890">
    <property type="entry name" value="CHASE2"/>
</dbReference>
<keyword evidence="3" id="KW-0808">Transferase</keyword>
<keyword evidence="8" id="KW-0812">Transmembrane</keyword>
<dbReference type="OrthoDB" id="9801841at2"/>
<protein>
    <recommendedName>
        <fullName evidence="1">non-specific serine/threonine protein kinase</fullName>
        <ecNumber evidence="1">2.7.11.1</ecNumber>
    </recommendedName>
</protein>
<evidence type="ECO:0000256" key="7">
    <source>
        <dbReference type="PROSITE-ProRule" id="PRU10141"/>
    </source>
</evidence>
<keyword evidence="8" id="KW-0472">Membrane</keyword>
<comment type="caution">
    <text evidence="10">The sequence shown here is derived from an EMBL/GenBank/DDBJ whole genome shotgun (WGS) entry which is preliminary data.</text>
</comment>
<name>A0A1A6C6X9_9GAMM</name>
<organism evidence="10 11">
    <name type="scientific">Acidihalobacter prosperus</name>
    <dbReference type="NCBI Taxonomy" id="160660"/>
    <lineage>
        <taxon>Bacteria</taxon>
        <taxon>Pseudomonadati</taxon>
        <taxon>Pseudomonadota</taxon>
        <taxon>Gammaproteobacteria</taxon>
        <taxon>Chromatiales</taxon>
        <taxon>Ectothiorhodospiraceae</taxon>
        <taxon>Acidihalobacter</taxon>
    </lineage>
</organism>